<dbReference type="RefSeq" id="WP_238720797.1">
    <property type="nucleotide sequence ID" value="NZ_JAHQCW010000005.1"/>
</dbReference>
<feature type="region of interest" description="Disordered" evidence="1">
    <location>
        <begin position="27"/>
        <end position="48"/>
    </location>
</feature>
<keyword evidence="3" id="KW-1185">Reference proteome</keyword>
<reference evidence="2" key="1">
    <citation type="submission" date="2021-06" db="EMBL/GenBank/DDBJ databases">
        <title>Description of novel taxa of the family Lachnospiraceae.</title>
        <authorList>
            <person name="Chaplin A.V."/>
            <person name="Sokolova S.R."/>
            <person name="Pikina A.P."/>
            <person name="Korzhanova M."/>
            <person name="Belova V."/>
            <person name="Korostin D."/>
            <person name="Efimov B.A."/>
        </authorList>
    </citation>
    <scope>NUCLEOTIDE SEQUENCE</scope>
    <source>
        <strain evidence="2">ASD5720</strain>
    </source>
</reference>
<evidence type="ECO:0000313" key="3">
    <source>
        <dbReference type="Proteomes" id="UP000712157"/>
    </source>
</evidence>
<dbReference type="AlphaFoldDB" id="A0A949N9V7"/>
<evidence type="ECO:0000313" key="2">
    <source>
        <dbReference type="EMBL" id="MBU9735797.1"/>
    </source>
</evidence>
<proteinExistence type="predicted"/>
<gene>
    <name evidence="2" type="ORF">KTH89_04560</name>
</gene>
<dbReference type="Proteomes" id="UP000712157">
    <property type="component" value="Unassembled WGS sequence"/>
</dbReference>
<evidence type="ECO:0000256" key="1">
    <source>
        <dbReference type="SAM" id="MobiDB-lite"/>
    </source>
</evidence>
<organism evidence="2 3">
    <name type="scientific">Diplocloster agilis</name>
    <dbReference type="NCBI Taxonomy" id="2850323"/>
    <lineage>
        <taxon>Bacteria</taxon>
        <taxon>Bacillati</taxon>
        <taxon>Bacillota</taxon>
        <taxon>Clostridia</taxon>
        <taxon>Lachnospirales</taxon>
        <taxon>Lachnospiraceae</taxon>
        <taxon>Diplocloster</taxon>
    </lineage>
</organism>
<protein>
    <submittedName>
        <fullName evidence="2">RNA polymerase subunit sigma-70</fullName>
    </submittedName>
</protein>
<name>A0A949N9V7_9FIRM</name>
<sequence>MRKEILEEYIDACELVKETEEDIKYLKKKKRASETGEGPGNKYSNADNYMKATGREDVLEKDWQLHLEEKLLEERKKNAERVKLQAEEFLNTVPARMQRIIRFKVFQRLTWEAVAVKMGRGATGESVKKEYFRFLNEN</sequence>
<accession>A0A949N9V7</accession>
<comment type="caution">
    <text evidence="2">The sequence shown here is derived from an EMBL/GenBank/DDBJ whole genome shotgun (WGS) entry which is preliminary data.</text>
</comment>
<dbReference type="EMBL" id="JAHQCW010000005">
    <property type="protein sequence ID" value="MBU9735797.1"/>
    <property type="molecule type" value="Genomic_DNA"/>
</dbReference>